<dbReference type="Pfam" id="PF09012">
    <property type="entry name" value="FeoC"/>
    <property type="match status" value="1"/>
</dbReference>
<organism evidence="2 3">
    <name type="scientific">Igneacidithiobacillus copahuensis</name>
    <dbReference type="NCBI Taxonomy" id="2724909"/>
    <lineage>
        <taxon>Bacteria</taxon>
        <taxon>Pseudomonadati</taxon>
        <taxon>Pseudomonadota</taxon>
        <taxon>Acidithiobacillia</taxon>
        <taxon>Acidithiobacillales</taxon>
        <taxon>Acidithiobacillaceae</taxon>
        <taxon>Igneacidithiobacillus</taxon>
    </lineage>
</organism>
<dbReference type="AlphaFoldDB" id="A0AAE2YQW0"/>
<evidence type="ECO:0000259" key="1">
    <source>
        <dbReference type="Pfam" id="PF09012"/>
    </source>
</evidence>
<name>A0AAE2YQW0_9PROT</name>
<accession>A0AAE2YQW0</accession>
<feature type="domain" description="Transcriptional regulator HTH-type FeoC" evidence="1">
    <location>
        <begin position="6"/>
        <end position="66"/>
    </location>
</feature>
<sequence length="97" mass="10617">MMESPLFRIRDLLRDRESLSAAEIAQRLDLPQDLVDAGLQHWQRRGTIVRVQTLVQAQSSEGSCQSACAGACAACVRPQPPALVGARYRWRAKAAAA</sequence>
<dbReference type="Proteomes" id="UP001197378">
    <property type="component" value="Unassembled WGS sequence"/>
</dbReference>
<protein>
    <recommendedName>
        <fullName evidence="1">Transcriptional regulator HTH-type FeoC domain-containing protein</fullName>
    </recommendedName>
</protein>
<dbReference type="SUPFAM" id="SSF46785">
    <property type="entry name" value="Winged helix' DNA-binding domain"/>
    <property type="match status" value="1"/>
</dbReference>
<dbReference type="InterPro" id="IPR036388">
    <property type="entry name" value="WH-like_DNA-bd_sf"/>
</dbReference>
<proteinExistence type="predicted"/>
<dbReference type="RefSeq" id="WP_215872214.1">
    <property type="nucleotide sequence ID" value="NZ_JAAXYO010000145.1"/>
</dbReference>
<evidence type="ECO:0000313" key="2">
    <source>
        <dbReference type="EMBL" id="MBU2788351.1"/>
    </source>
</evidence>
<gene>
    <name evidence="2" type="ORF">HFQ13_09075</name>
</gene>
<keyword evidence="3" id="KW-1185">Reference proteome</keyword>
<dbReference type="InterPro" id="IPR015102">
    <property type="entry name" value="Tscrpt_reg_HTH_FeoC"/>
</dbReference>
<evidence type="ECO:0000313" key="3">
    <source>
        <dbReference type="Proteomes" id="UP001197378"/>
    </source>
</evidence>
<dbReference type="Gene3D" id="1.10.10.10">
    <property type="entry name" value="Winged helix-like DNA-binding domain superfamily/Winged helix DNA-binding domain"/>
    <property type="match status" value="1"/>
</dbReference>
<dbReference type="EMBL" id="JAAXYO010000145">
    <property type="protein sequence ID" value="MBU2788351.1"/>
    <property type="molecule type" value="Genomic_DNA"/>
</dbReference>
<comment type="caution">
    <text evidence="2">The sequence shown here is derived from an EMBL/GenBank/DDBJ whole genome shotgun (WGS) entry which is preliminary data.</text>
</comment>
<reference evidence="2" key="1">
    <citation type="journal article" date="2021" name="ISME J.">
        <title>Genomic evolution of the class Acidithiobacillia: deep-branching Proteobacteria living in extreme acidic conditions.</title>
        <authorList>
            <person name="Moya-Beltran A."/>
            <person name="Beard S."/>
            <person name="Rojas-Villalobos C."/>
            <person name="Issotta F."/>
            <person name="Gallardo Y."/>
            <person name="Ulloa R."/>
            <person name="Giaveno A."/>
            <person name="Degli Esposti M."/>
            <person name="Johnson D.B."/>
            <person name="Quatrini R."/>
        </authorList>
    </citation>
    <scope>NUCLEOTIDE SEQUENCE</scope>
    <source>
        <strain evidence="2">VAN18-1</strain>
    </source>
</reference>
<dbReference type="InterPro" id="IPR036390">
    <property type="entry name" value="WH_DNA-bd_sf"/>
</dbReference>